<organism evidence="8 9">
    <name type="scientific">Harenicola maris</name>
    <dbReference type="NCBI Taxonomy" id="2841044"/>
    <lineage>
        <taxon>Bacteria</taxon>
        <taxon>Pseudomonadati</taxon>
        <taxon>Pseudomonadota</taxon>
        <taxon>Alphaproteobacteria</taxon>
        <taxon>Rhodobacterales</taxon>
        <taxon>Paracoccaceae</taxon>
        <taxon>Harenicola</taxon>
    </lineage>
</organism>
<evidence type="ECO:0000313" key="8">
    <source>
        <dbReference type="EMBL" id="MBT0958942.1"/>
    </source>
</evidence>
<comment type="subcellular location">
    <subcellularLocation>
        <location evidence="1">Cell membrane</location>
        <topology evidence="1">Multi-pass membrane protein</topology>
    </subcellularLocation>
</comment>
<evidence type="ECO:0000259" key="7">
    <source>
        <dbReference type="Pfam" id="PF12823"/>
    </source>
</evidence>
<name>A0AAP2CR16_9RHOB</name>
<evidence type="ECO:0000313" key="9">
    <source>
        <dbReference type="Proteomes" id="UP001315686"/>
    </source>
</evidence>
<keyword evidence="5 6" id="KW-0472">Membrane</keyword>
<feature type="transmembrane region" description="Helical" evidence="6">
    <location>
        <begin position="66"/>
        <end position="82"/>
    </location>
</feature>
<dbReference type="RefSeq" id="WP_327795156.1">
    <property type="nucleotide sequence ID" value="NZ_JADQAZ010000003.1"/>
</dbReference>
<dbReference type="AlphaFoldDB" id="A0AAP2CR16"/>
<gene>
    <name evidence="8" type="ORF">IV417_16265</name>
</gene>
<proteinExistence type="predicted"/>
<dbReference type="Proteomes" id="UP001315686">
    <property type="component" value="Unassembled WGS sequence"/>
</dbReference>
<dbReference type="PANTHER" id="PTHR40077">
    <property type="entry name" value="MEMBRANE PROTEIN-RELATED"/>
    <property type="match status" value="1"/>
</dbReference>
<dbReference type="EMBL" id="JADQAZ010000003">
    <property type="protein sequence ID" value="MBT0958942.1"/>
    <property type="molecule type" value="Genomic_DNA"/>
</dbReference>
<accession>A0AAP2CR16</accession>
<evidence type="ECO:0000256" key="4">
    <source>
        <dbReference type="ARBA" id="ARBA00022989"/>
    </source>
</evidence>
<evidence type="ECO:0000256" key="3">
    <source>
        <dbReference type="ARBA" id="ARBA00022692"/>
    </source>
</evidence>
<dbReference type="Pfam" id="PF12823">
    <property type="entry name" value="DUF3817"/>
    <property type="match status" value="1"/>
</dbReference>
<protein>
    <submittedName>
        <fullName evidence="8">DUF3817 domain-containing protein</fullName>
    </submittedName>
</protein>
<evidence type="ECO:0000256" key="1">
    <source>
        <dbReference type="ARBA" id="ARBA00004651"/>
    </source>
</evidence>
<feature type="domain" description="DUF3817" evidence="7">
    <location>
        <begin position="7"/>
        <end position="89"/>
    </location>
</feature>
<keyword evidence="9" id="KW-1185">Reference proteome</keyword>
<evidence type="ECO:0000256" key="2">
    <source>
        <dbReference type="ARBA" id="ARBA00022475"/>
    </source>
</evidence>
<evidence type="ECO:0000256" key="6">
    <source>
        <dbReference type="SAM" id="Phobius"/>
    </source>
</evidence>
<keyword evidence="4 6" id="KW-1133">Transmembrane helix</keyword>
<dbReference type="PANTHER" id="PTHR40077:SF1">
    <property type="entry name" value="MEMBRANE PROTEIN"/>
    <property type="match status" value="1"/>
</dbReference>
<keyword evidence="3 6" id="KW-0812">Transmembrane</keyword>
<dbReference type="GO" id="GO:0005886">
    <property type="term" value="C:plasma membrane"/>
    <property type="evidence" value="ECO:0007669"/>
    <property type="project" value="UniProtKB-SubCell"/>
</dbReference>
<feature type="transmembrane region" description="Helical" evidence="6">
    <location>
        <begin position="34"/>
        <end position="54"/>
    </location>
</feature>
<dbReference type="InterPro" id="IPR023845">
    <property type="entry name" value="DUF3817_TM"/>
</dbReference>
<reference evidence="8 9" key="1">
    <citation type="journal article" date="2021" name="Arch. Microbiol.">
        <title>Harenicola maris gen. nov., sp. nov. isolated from the Sea of Japan shallow sediments.</title>
        <authorList>
            <person name="Romanenko L.A."/>
            <person name="Kurilenko V.V."/>
            <person name="Chernysheva N.Y."/>
            <person name="Tekutyeva L.A."/>
            <person name="Velansky P.V."/>
            <person name="Svetashev V.I."/>
            <person name="Isaeva M.P."/>
        </authorList>
    </citation>
    <scope>NUCLEOTIDE SEQUENCE [LARGE SCALE GENOMIC DNA]</scope>
    <source>
        <strain evidence="8 9">KMM 3653</strain>
    </source>
</reference>
<evidence type="ECO:0000256" key="5">
    <source>
        <dbReference type="ARBA" id="ARBA00023136"/>
    </source>
</evidence>
<sequence length="97" mass="10795">MIGLMRAATFEALTLLALFCVAMPLKYLAGVPQVVSVMGPIHGCAFMVFLWFTIRSWAEGLIDRTGAARLFVGAFIPFGGFVNERWLRRKTKENNAI</sequence>
<dbReference type="NCBIfam" id="TIGR03954">
    <property type="entry name" value="integ_memb_HG"/>
    <property type="match status" value="1"/>
</dbReference>
<keyword evidence="2" id="KW-1003">Cell membrane</keyword>
<comment type="caution">
    <text evidence="8">The sequence shown here is derived from an EMBL/GenBank/DDBJ whole genome shotgun (WGS) entry which is preliminary data.</text>
</comment>